<reference evidence="1 2" key="1">
    <citation type="submission" date="2015-12" db="EMBL/GenBank/DDBJ databases">
        <title>Complete genome of Lacimicrobium alkaliphilum KCTC 32984.</title>
        <authorList>
            <person name="Kim S.-G."/>
            <person name="Lee Y.-J."/>
        </authorList>
    </citation>
    <scope>NUCLEOTIDE SEQUENCE [LARGE SCALE GENOMIC DNA]</scope>
    <source>
        <strain evidence="1 2">YelD216</strain>
    </source>
</reference>
<keyword evidence="2" id="KW-1185">Reference proteome</keyword>
<dbReference type="OrthoDB" id="3078260at2"/>
<dbReference type="Proteomes" id="UP000068447">
    <property type="component" value="Chromosome"/>
</dbReference>
<name>A0A0U2ZJW9_9ALTE</name>
<proteinExistence type="predicted"/>
<organism evidence="1 2">
    <name type="scientific">Lacimicrobium alkaliphilum</name>
    <dbReference type="NCBI Taxonomy" id="1526571"/>
    <lineage>
        <taxon>Bacteria</taxon>
        <taxon>Pseudomonadati</taxon>
        <taxon>Pseudomonadota</taxon>
        <taxon>Gammaproteobacteria</taxon>
        <taxon>Alteromonadales</taxon>
        <taxon>Alteromonadaceae</taxon>
        <taxon>Lacimicrobium</taxon>
    </lineage>
</organism>
<dbReference type="Pfam" id="PF16108">
    <property type="entry name" value="DUF4826"/>
    <property type="match status" value="1"/>
</dbReference>
<evidence type="ECO:0000313" key="1">
    <source>
        <dbReference type="EMBL" id="ALS98620.1"/>
    </source>
</evidence>
<evidence type="ECO:0000313" key="2">
    <source>
        <dbReference type="Proteomes" id="UP000068447"/>
    </source>
</evidence>
<sequence>MTQQQQAMSEQDVSEWVKQQLQKCTKFLAEKGIIVASVKMEDSRYLVPWVTAWKVQSTDGKYYWAVAGDLPTDVLPLSAAKDARAALRHLALGWQMKSENIRHASADDKTQQEFADLLDNKSQLLYQMTEQDQVWAKSQ</sequence>
<accession>A0A0U2ZJW9</accession>
<dbReference type="STRING" id="1526571.AT746_10300"/>
<dbReference type="InterPro" id="IPR032251">
    <property type="entry name" value="DUF4826"/>
</dbReference>
<gene>
    <name evidence="1" type="ORF">AT746_10300</name>
</gene>
<dbReference type="RefSeq" id="WP_062480010.1">
    <property type="nucleotide sequence ID" value="NZ_CP013650.1"/>
</dbReference>
<dbReference type="AlphaFoldDB" id="A0A0U2ZJW9"/>
<dbReference type="KEGG" id="lal:AT746_10300"/>
<evidence type="ECO:0008006" key="3">
    <source>
        <dbReference type="Google" id="ProtNLM"/>
    </source>
</evidence>
<dbReference type="EMBL" id="CP013650">
    <property type="protein sequence ID" value="ALS98620.1"/>
    <property type="molecule type" value="Genomic_DNA"/>
</dbReference>
<protein>
    <recommendedName>
        <fullName evidence="3">DUF4826 domain-containing protein</fullName>
    </recommendedName>
</protein>